<dbReference type="RefSeq" id="XP_003033635.1">
    <property type="nucleotide sequence ID" value="XM_003033589.1"/>
</dbReference>
<comment type="similarity">
    <text evidence="1">Belongs to the short-chain dehydrogenases/reductases (SDR) family.</text>
</comment>
<accession>D8PYP9</accession>
<dbReference type="GO" id="GO:0016491">
    <property type="term" value="F:oxidoreductase activity"/>
    <property type="evidence" value="ECO:0007669"/>
    <property type="project" value="UniProtKB-KW"/>
</dbReference>
<keyword evidence="5" id="KW-1185">Reference proteome</keyword>
<dbReference type="Gene3D" id="3.40.50.720">
    <property type="entry name" value="NAD(P)-binding Rossmann-like Domain"/>
    <property type="match status" value="1"/>
</dbReference>
<dbReference type="PANTHER" id="PTHR24320:SF282">
    <property type="entry name" value="WW DOMAIN-CONTAINING OXIDOREDUCTASE"/>
    <property type="match status" value="1"/>
</dbReference>
<protein>
    <submittedName>
        <fullName evidence="4">Uncharacterized protein</fullName>
    </submittedName>
</protein>
<dbReference type="SUPFAM" id="SSF51735">
    <property type="entry name" value="NAD(P)-binding Rossmann-fold domains"/>
    <property type="match status" value="1"/>
</dbReference>
<dbReference type="GeneID" id="9585246"/>
<name>D8PYP9_SCHCM</name>
<gene>
    <name evidence="4" type="ORF">SCHCODRAFT_256355</name>
</gene>
<evidence type="ECO:0000313" key="5">
    <source>
        <dbReference type="Proteomes" id="UP000007431"/>
    </source>
</evidence>
<dbReference type="Pfam" id="PF00106">
    <property type="entry name" value="adh_short"/>
    <property type="match status" value="1"/>
</dbReference>
<dbReference type="eggNOG" id="KOG1208">
    <property type="taxonomic scope" value="Eukaryota"/>
</dbReference>
<dbReference type="VEuPathDB" id="FungiDB:SCHCODRAFT_0256355"/>
<dbReference type="OrthoDB" id="2905322at2759"/>
<evidence type="ECO:0000256" key="2">
    <source>
        <dbReference type="ARBA" id="ARBA00022857"/>
    </source>
</evidence>
<dbReference type="AlphaFoldDB" id="D8PYP9"/>
<dbReference type="InParanoid" id="D8PYP9"/>
<keyword evidence="3" id="KW-0560">Oxidoreductase</keyword>
<dbReference type="EMBL" id="GL377304">
    <property type="protein sequence ID" value="EFI98732.1"/>
    <property type="molecule type" value="Genomic_DNA"/>
</dbReference>
<proteinExistence type="inferred from homology"/>
<dbReference type="KEGG" id="scm:SCHCO_0256355"/>
<dbReference type="Proteomes" id="UP000007431">
    <property type="component" value="Unassembled WGS sequence"/>
</dbReference>
<dbReference type="InterPro" id="IPR002347">
    <property type="entry name" value="SDR_fam"/>
</dbReference>
<evidence type="ECO:0000313" key="4">
    <source>
        <dbReference type="EMBL" id="EFI98732.1"/>
    </source>
</evidence>
<dbReference type="PANTHER" id="PTHR24320">
    <property type="entry name" value="RETINOL DEHYDROGENASE"/>
    <property type="match status" value="1"/>
</dbReference>
<evidence type="ECO:0000256" key="3">
    <source>
        <dbReference type="ARBA" id="ARBA00023002"/>
    </source>
</evidence>
<dbReference type="HOGENOM" id="CLU_580262_0_0_1"/>
<sequence>MAKHAISVVQELFGDAPFFDDADLIKKYVKHALKVVGEGSKATSPMWWQHWGDDGKHKGFLQSDLILATFSIHLAETVFALPADNPVPPCSDPPIGALILAGQAVEHALKTFETGTYKSPTSHFSASNYGDYHTFEDGVLKLKRRATRYVRRLQGWSDETWADVRRRAQAFLDPTITERPAESVVTPESNVDDDDDFDGAKVYIGARSEAKANGAIEMLLKTNPSLKPEQLASFVADLSDLKQVEHAADALLEKESRLDILVNNAALLARPLDKNEYGLSVSMTTNHLAPFLLTTKLLPLLEKASQQGSNAPRVVFISAVSIKWLPPTVRFRSMDDLNADMGGPDGFFANFQRYSLSKLANALTAKELQRRAPYLVSLAVHPGEIVTDGTRPMLEASGGAPAQVLSVEDGALAPLWAAVAPEAGKLKGAFIMPFKEIAPEEGLLKNEELAKELWETSEAVIKDVLAKASSQ</sequence>
<dbReference type="STRING" id="578458.D8PYP9"/>
<reference evidence="4 5" key="1">
    <citation type="journal article" date="2010" name="Nat. Biotechnol.">
        <title>Genome sequence of the model mushroom Schizophyllum commune.</title>
        <authorList>
            <person name="Ohm R.A."/>
            <person name="de Jong J.F."/>
            <person name="Lugones L.G."/>
            <person name="Aerts A."/>
            <person name="Kothe E."/>
            <person name="Stajich J.E."/>
            <person name="de Vries R.P."/>
            <person name="Record E."/>
            <person name="Levasseur A."/>
            <person name="Baker S.E."/>
            <person name="Bartholomew K.A."/>
            <person name="Coutinho P.M."/>
            <person name="Erdmann S."/>
            <person name="Fowler T.J."/>
            <person name="Gathman A.C."/>
            <person name="Lombard V."/>
            <person name="Henrissat B."/>
            <person name="Knabe N."/>
            <person name="Kuees U."/>
            <person name="Lilly W.W."/>
            <person name="Lindquist E."/>
            <person name="Lucas S."/>
            <person name="Magnuson J.K."/>
            <person name="Piumi F."/>
            <person name="Raudaskoski M."/>
            <person name="Salamov A."/>
            <person name="Schmutz J."/>
            <person name="Schwarze F.W.M.R."/>
            <person name="vanKuyk P.A."/>
            <person name="Horton J.S."/>
            <person name="Grigoriev I.V."/>
            <person name="Woesten H.A.B."/>
        </authorList>
    </citation>
    <scope>NUCLEOTIDE SEQUENCE [LARGE SCALE GENOMIC DNA]</scope>
    <source>
        <strain evidence="5">H4-8 / FGSC 9210</strain>
    </source>
</reference>
<evidence type="ECO:0000256" key="1">
    <source>
        <dbReference type="ARBA" id="ARBA00006484"/>
    </source>
</evidence>
<organism evidence="5">
    <name type="scientific">Schizophyllum commune (strain H4-8 / FGSC 9210)</name>
    <name type="common">Split gill fungus</name>
    <dbReference type="NCBI Taxonomy" id="578458"/>
    <lineage>
        <taxon>Eukaryota</taxon>
        <taxon>Fungi</taxon>
        <taxon>Dikarya</taxon>
        <taxon>Basidiomycota</taxon>
        <taxon>Agaricomycotina</taxon>
        <taxon>Agaricomycetes</taxon>
        <taxon>Agaricomycetidae</taxon>
        <taxon>Agaricales</taxon>
        <taxon>Schizophyllaceae</taxon>
        <taxon>Schizophyllum</taxon>
    </lineage>
</organism>
<keyword evidence="2" id="KW-0521">NADP</keyword>
<dbReference type="InterPro" id="IPR036291">
    <property type="entry name" value="NAD(P)-bd_dom_sf"/>
</dbReference>